<dbReference type="Gene3D" id="3.40.50.720">
    <property type="entry name" value="NAD(P)-binding Rossmann-like Domain"/>
    <property type="match status" value="1"/>
</dbReference>
<reference evidence="5 6" key="1">
    <citation type="submission" date="2020-08" db="EMBL/GenBank/DDBJ databases">
        <title>Genomic Encyclopedia of Type Strains, Phase IV (KMG-IV): sequencing the most valuable type-strain genomes for metagenomic binning, comparative biology and taxonomic classification.</title>
        <authorList>
            <person name="Goeker M."/>
        </authorList>
    </citation>
    <scope>NUCLEOTIDE SEQUENCE [LARGE SCALE GENOMIC DNA]</scope>
    <source>
        <strain evidence="5 6">DSM 18233</strain>
    </source>
</reference>
<evidence type="ECO:0000256" key="1">
    <source>
        <dbReference type="ARBA" id="ARBA00010928"/>
    </source>
</evidence>
<dbReference type="InterPro" id="IPR036291">
    <property type="entry name" value="NAD(P)-bd_dom_sf"/>
</dbReference>
<sequence length="330" mass="35160">MSSQTIRFGVIGTGGIARRFADGLQYVPDAKLVQVWNHTADKAAAFAKDFGATAASSLESLLASDIDAVYIATPHNSHAQYCLAALAAGKAVLCEKPAAISLGELEAVLAQAAVSDKLFMEAMKPPFYPLYRKLRETLQQDPIGQIRFTRAGFAIPDAQSGGRLYDPALAGGGLLDIGVYGVFLAVDWLGAAQNVQVQGTVEGGVDTFASINSRHRNGFSHVYCGLGVGGAGDAMISGTGGHVVIHEKWWHPERATIVYADGRKVELHEPAEGGGLNYEAAHFCELLRDGKRQSPIMSHETSRGMIRLLDHARADLGVVYPCERGIIGSI</sequence>
<dbReference type="InterPro" id="IPR000683">
    <property type="entry name" value="Gfo/Idh/MocA-like_OxRdtase_N"/>
</dbReference>
<evidence type="ECO:0000313" key="5">
    <source>
        <dbReference type="EMBL" id="MBB5192069.1"/>
    </source>
</evidence>
<dbReference type="EMBL" id="JACHHN010000005">
    <property type="protein sequence ID" value="MBB5192069.1"/>
    <property type="molecule type" value="Genomic_DNA"/>
</dbReference>
<comment type="caution">
    <text evidence="5">The sequence shown here is derived from an EMBL/GenBank/DDBJ whole genome shotgun (WGS) entry which is preliminary data.</text>
</comment>
<dbReference type="Proteomes" id="UP000543030">
    <property type="component" value="Unassembled WGS sequence"/>
</dbReference>
<dbReference type="SUPFAM" id="SSF55347">
    <property type="entry name" value="Glyceraldehyde-3-phosphate dehydrogenase-like, C-terminal domain"/>
    <property type="match status" value="1"/>
</dbReference>
<dbReference type="SUPFAM" id="SSF51735">
    <property type="entry name" value="NAD(P)-binding Rossmann-fold domains"/>
    <property type="match status" value="1"/>
</dbReference>
<dbReference type="Pfam" id="PF22725">
    <property type="entry name" value="GFO_IDH_MocA_C3"/>
    <property type="match status" value="1"/>
</dbReference>
<organism evidence="5 6">
    <name type="scientific">Silvimonas terrae</name>
    <dbReference type="NCBI Taxonomy" id="300266"/>
    <lineage>
        <taxon>Bacteria</taxon>
        <taxon>Pseudomonadati</taxon>
        <taxon>Pseudomonadota</taxon>
        <taxon>Betaproteobacteria</taxon>
        <taxon>Neisseriales</taxon>
        <taxon>Chitinibacteraceae</taxon>
        <taxon>Silvimonas</taxon>
    </lineage>
</organism>
<evidence type="ECO:0000313" key="6">
    <source>
        <dbReference type="Proteomes" id="UP000543030"/>
    </source>
</evidence>
<dbReference type="GO" id="GO:0016491">
    <property type="term" value="F:oxidoreductase activity"/>
    <property type="evidence" value="ECO:0007669"/>
    <property type="project" value="UniProtKB-KW"/>
</dbReference>
<name>A0A840REW7_9NEIS</name>
<dbReference type="PANTHER" id="PTHR22604:SF105">
    <property type="entry name" value="TRANS-1,2-DIHYDROBENZENE-1,2-DIOL DEHYDROGENASE"/>
    <property type="match status" value="1"/>
</dbReference>
<dbReference type="Gene3D" id="3.30.360.10">
    <property type="entry name" value="Dihydrodipicolinate Reductase, domain 2"/>
    <property type="match status" value="1"/>
</dbReference>
<evidence type="ECO:0000259" key="4">
    <source>
        <dbReference type="Pfam" id="PF22725"/>
    </source>
</evidence>
<dbReference type="InterPro" id="IPR050984">
    <property type="entry name" value="Gfo/Idh/MocA_domain"/>
</dbReference>
<protein>
    <submittedName>
        <fullName evidence="5">Putative dehydrogenase</fullName>
    </submittedName>
</protein>
<dbReference type="PANTHER" id="PTHR22604">
    <property type="entry name" value="OXIDOREDUCTASES"/>
    <property type="match status" value="1"/>
</dbReference>
<feature type="domain" description="Gfo/Idh/MocA-like oxidoreductase N-terminal" evidence="3">
    <location>
        <begin position="6"/>
        <end position="120"/>
    </location>
</feature>
<dbReference type="RefSeq" id="WP_184101680.1">
    <property type="nucleotide sequence ID" value="NZ_JACHHN010000005.1"/>
</dbReference>
<dbReference type="InterPro" id="IPR055170">
    <property type="entry name" value="GFO_IDH_MocA-like_dom"/>
</dbReference>
<keyword evidence="2" id="KW-0560">Oxidoreductase</keyword>
<keyword evidence="6" id="KW-1185">Reference proteome</keyword>
<comment type="similarity">
    <text evidence="1">Belongs to the Gfo/Idh/MocA family.</text>
</comment>
<gene>
    <name evidence="5" type="ORF">HNQ50_002806</name>
</gene>
<proteinExistence type="inferred from homology"/>
<dbReference type="Pfam" id="PF01408">
    <property type="entry name" value="GFO_IDH_MocA"/>
    <property type="match status" value="1"/>
</dbReference>
<feature type="domain" description="GFO/IDH/MocA-like oxidoreductase" evidence="4">
    <location>
        <begin position="131"/>
        <end position="241"/>
    </location>
</feature>
<evidence type="ECO:0000256" key="2">
    <source>
        <dbReference type="ARBA" id="ARBA00023002"/>
    </source>
</evidence>
<accession>A0A840REW7</accession>
<evidence type="ECO:0000259" key="3">
    <source>
        <dbReference type="Pfam" id="PF01408"/>
    </source>
</evidence>
<dbReference type="GO" id="GO:0000166">
    <property type="term" value="F:nucleotide binding"/>
    <property type="evidence" value="ECO:0007669"/>
    <property type="project" value="InterPro"/>
</dbReference>
<dbReference type="AlphaFoldDB" id="A0A840REW7"/>